<dbReference type="KEGG" id="osg:BST96_03845"/>
<keyword evidence="1" id="KW-0472">Membrane</keyword>
<sequence>MLKQALAVVGLSLSFFSHSEQIIQNGFTLELEESGYARNRTVLNAYGVLIEDRYYDMSFNNSFGNPLLFSGDKLLAEQAAFSSLRVIGSITDSHSGWRVMYSEADYFQYGCAAGCFYMYDSAIEGETYSGGITVQFRVSEIPIPAAAWLFGSALIGLVGIKRRK</sequence>
<gene>
    <name evidence="2" type="ORF">BST96_03845</name>
</gene>
<organism evidence="2 3">
    <name type="scientific">Oceanicoccus sagamiensis</name>
    <dbReference type="NCBI Taxonomy" id="716816"/>
    <lineage>
        <taxon>Bacteria</taxon>
        <taxon>Pseudomonadati</taxon>
        <taxon>Pseudomonadota</taxon>
        <taxon>Gammaproteobacteria</taxon>
        <taxon>Cellvibrionales</taxon>
        <taxon>Spongiibacteraceae</taxon>
        <taxon>Oceanicoccus</taxon>
    </lineage>
</organism>
<accession>A0A1X9NA50</accession>
<feature type="transmembrane region" description="Helical" evidence="1">
    <location>
        <begin position="141"/>
        <end position="160"/>
    </location>
</feature>
<evidence type="ECO:0000313" key="2">
    <source>
        <dbReference type="EMBL" id="ARN73312.1"/>
    </source>
</evidence>
<dbReference type="EMBL" id="CP019343">
    <property type="protein sequence ID" value="ARN73312.1"/>
    <property type="molecule type" value="Genomic_DNA"/>
</dbReference>
<dbReference type="RefSeq" id="WP_085757424.1">
    <property type="nucleotide sequence ID" value="NZ_CP019343.1"/>
</dbReference>
<keyword evidence="1" id="KW-0812">Transmembrane</keyword>
<evidence type="ECO:0000256" key="1">
    <source>
        <dbReference type="SAM" id="Phobius"/>
    </source>
</evidence>
<dbReference type="NCBIfam" id="TIGR03370">
    <property type="entry name" value="VPLPA-CTERM"/>
    <property type="match status" value="1"/>
</dbReference>
<keyword evidence="3" id="KW-1185">Reference proteome</keyword>
<dbReference type="InterPro" id="IPR022472">
    <property type="entry name" value="VPLPA-CTERM"/>
</dbReference>
<evidence type="ECO:0000313" key="3">
    <source>
        <dbReference type="Proteomes" id="UP000193450"/>
    </source>
</evidence>
<name>A0A1X9NA50_9GAMM</name>
<keyword evidence="1" id="KW-1133">Transmembrane helix</keyword>
<dbReference type="Proteomes" id="UP000193450">
    <property type="component" value="Chromosome"/>
</dbReference>
<protein>
    <recommendedName>
        <fullName evidence="4">PEP-CTERM protein-sorting domain-containing protein</fullName>
    </recommendedName>
</protein>
<proteinExistence type="predicted"/>
<reference evidence="2 3" key="1">
    <citation type="submission" date="2016-11" db="EMBL/GenBank/DDBJ databases">
        <title>Trade-off between light-utilization and light-protection in marine flavobacteria.</title>
        <authorList>
            <person name="Kumagai Y."/>
        </authorList>
    </citation>
    <scope>NUCLEOTIDE SEQUENCE [LARGE SCALE GENOMIC DNA]</scope>
    <source>
        <strain evidence="2 3">NBRC 107125</strain>
    </source>
</reference>
<dbReference type="AlphaFoldDB" id="A0A1X9NA50"/>
<evidence type="ECO:0008006" key="4">
    <source>
        <dbReference type="Google" id="ProtNLM"/>
    </source>
</evidence>